<dbReference type="STRING" id="56723.ENSLBEP00000001614"/>
<evidence type="ECO:0000313" key="3">
    <source>
        <dbReference type="Ensembl" id="ENSLBEP00000001614.1"/>
    </source>
</evidence>
<dbReference type="Gene3D" id="2.60.40.10">
    <property type="entry name" value="Immunoglobulins"/>
    <property type="match status" value="2"/>
</dbReference>
<dbReference type="InterPro" id="IPR013783">
    <property type="entry name" value="Ig-like_fold"/>
</dbReference>
<dbReference type="InterPro" id="IPR036116">
    <property type="entry name" value="FN3_sf"/>
</dbReference>
<feature type="signal peptide" evidence="2">
    <location>
        <begin position="1"/>
        <end position="22"/>
    </location>
</feature>
<feature type="chain" id="PRO_5018570459" evidence="2">
    <location>
        <begin position="23"/>
        <end position="392"/>
    </location>
</feature>
<name>A0A3Q3KXI9_9LABR</name>
<dbReference type="Ensembl" id="ENSLBET00000001725.1">
    <property type="protein sequence ID" value="ENSLBEP00000001614.1"/>
    <property type="gene ID" value="ENSLBEG00000001254.1"/>
</dbReference>
<keyword evidence="4" id="KW-1185">Reference proteome</keyword>
<accession>A0A3Q3KXI9</accession>
<dbReference type="FunCoup" id="A0A3Q3KXI9">
    <property type="interactions" value="20"/>
</dbReference>
<keyword evidence="2" id="KW-0732">Signal</keyword>
<organism evidence="3 4">
    <name type="scientific">Labrus bergylta</name>
    <name type="common">ballan wrasse</name>
    <dbReference type="NCBI Taxonomy" id="56723"/>
    <lineage>
        <taxon>Eukaryota</taxon>
        <taxon>Metazoa</taxon>
        <taxon>Chordata</taxon>
        <taxon>Craniata</taxon>
        <taxon>Vertebrata</taxon>
        <taxon>Euteleostomi</taxon>
        <taxon>Actinopterygii</taxon>
        <taxon>Neopterygii</taxon>
        <taxon>Teleostei</taxon>
        <taxon>Neoteleostei</taxon>
        <taxon>Acanthomorphata</taxon>
        <taxon>Eupercaria</taxon>
        <taxon>Labriformes</taxon>
        <taxon>Labridae</taxon>
        <taxon>Labrus</taxon>
    </lineage>
</organism>
<reference evidence="3" key="1">
    <citation type="submission" date="2025-08" db="UniProtKB">
        <authorList>
            <consortium name="Ensembl"/>
        </authorList>
    </citation>
    <scope>IDENTIFICATION</scope>
</reference>
<dbReference type="CDD" id="cd00063">
    <property type="entry name" value="FN3"/>
    <property type="match status" value="1"/>
</dbReference>
<evidence type="ECO:0000313" key="4">
    <source>
        <dbReference type="Proteomes" id="UP000261660"/>
    </source>
</evidence>
<keyword evidence="1" id="KW-0472">Membrane</keyword>
<protein>
    <submittedName>
        <fullName evidence="3">Interleukin-13 receptor subunit alpha-1-like</fullName>
    </submittedName>
</protein>
<dbReference type="InterPro" id="IPR003961">
    <property type="entry name" value="FN3_dom"/>
</dbReference>
<sequence>MTFHMDFFIAFLTCAAVTLVLPNWPPPPTRLKYEWIDQFTVNVSWEKPRGVQDGSEVTYKYRLVKNGEDVTCTTVRNFTVPCLTEETDSDGYTYNVWTDSSPNCRSSTGESTRVNITVKYLKSRAKVVKDFKCVIHGNETDCSWIPVDPSLKLNLSYRMCGCSEEVLKSLKKCHELHRNETRTGCHLKVNAIKGDICILVETDAAMSTFIAEPEVPSPKMSVREVGDHLKLSWKPPEVGKQCTWLYDVCYTHCSYPEVSCHHSLEVAYNNRCLYQIRSSVKTDIYCKKISSGFSEVVPYGSNKPPDRTLTVVAIVVPIILSVCVLLSCYCFRRHSAIICPTIPDPSAIFKEMMMNGNKDLKTPGSLYTPVPEPIESFRITQITENSGLQQNV</sequence>
<dbReference type="InParanoid" id="A0A3Q3KXI9"/>
<evidence type="ECO:0000256" key="1">
    <source>
        <dbReference type="SAM" id="Phobius"/>
    </source>
</evidence>
<evidence type="ECO:0000256" key="2">
    <source>
        <dbReference type="SAM" id="SignalP"/>
    </source>
</evidence>
<dbReference type="Proteomes" id="UP000261660">
    <property type="component" value="Unplaced"/>
</dbReference>
<proteinExistence type="predicted"/>
<keyword evidence="1" id="KW-1133">Transmembrane helix</keyword>
<dbReference type="GeneTree" id="ENSGT00730000112044"/>
<feature type="transmembrane region" description="Helical" evidence="1">
    <location>
        <begin position="309"/>
        <end position="331"/>
    </location>
</feature>
<keyword evidence="1" id="KW-0812">Transmembrane</keyword>
<dbReference type="AlphaFoldDB" id="A0A3Q3KXI9"/>
<dbReference type="SUPFAM" id="SSF49265">
    <property type="entry name" value="Fibronectin type III"/>
    <property type="match status" value="1"/>
</dbReference>
<reference evidence="3" key="2">
    <citation type="submission" date="2025-09" db="UniProtKB">
        <authorList>
            <consortium name="Ensembl"/>
        </authorList>
    </citation>
    <scope>IDENTIFICATION</scope>
</reference>